<reference evidence="2" key="1">
    <citation type="submission" date="2020-11" db="EMBL/GenBank/DDBJ databases">
        <authorList>
            <consortium name="DOE Joint Genome Institute"/>
            <person name="Ahrendt S."/>
            <person name="Riley R."/>
            <person name="Andreopoulos W."/>
            <person name="Labutti K."/>
            <person name="Pangilinan J."/>
            <person name="Ruiz-Duenas F.J."/>
            <person name="Barrasa J.M."/>
            <person name="Sanchez-Garcia M."/>
            <person name="Camarero S."/>
            <person name="Miyauchi S."/>
            <person name="Serrano A."/>
            <person name="Linde D."/>
            <person name="Babiker R."/>
            <person name="Drula E."/>
            <person name="Ayuso-Fernandez I."/>
            <person name="Pacheco R."/>
            <person name="Padilla G."/>
            <person name="Ferreira P."/>
            <person name="Barriuso J."/>
            <person name="Kellner H."/>
            <person name="Castanera R."/>
            <person name="Alfaro M."/>
            <person name="Ramirez L."/>
            <person name="Pisabarro A.G."/>
            <person name="Kuo A."/>
            <person name="Tritt A."/>
            <person name="Lipzen A."/>
            <person name="He G."/>
            <person name="Yan M."/>
            <person name="Ng V."/>
            <person name="Cullen D."/>
            <person name="Martin F."/>
            <person name="Rosso M.-N."/>
            <person name="Henrissat B."/>
            <person name="Hibbett D."/>
            <person name="Martinez A.T."/>
            <person name="Grigoriev I.V."/>
        </authorList>
    </citation>
    <scope>NUCLEOTIDE SEQUENCE</scope>
    <source>
        <strain evidence="2">CBS 247.69</strain>
    </source>
</reference>
<organism evidence="2 3">
    <name type="scientific">Collybia nuda</name>
    <dbReference type="NCBI Taxonomy" id="64659"/>
    <lineage>
        <taxon>Eukaryota</taxon>
        <taxon>Fungi</taxon>
        <taxon>Dikarya</taxon>
        <taxon>Basidiomycota</taxon>
        <taxon>Agaricomycotina</taxon>
        <taxon>Agaricomycetes</taxon>
        <taxon>Agaricomycetidae</taxon>
        <taxon>Agaricales</taxon>
        <taxon>Tricholomatineae</taxon>
        <taxon>Clitocybaceae</taxon>
        <taxon>Collybia</taxon>
    </lineage>
</organism>
<feature type="signal peptide" evidence="1">
    <location>
        <begin position="1"/>
        <end position="18"/>
    </location>
</feature>
<evidence type="ECO:0000313" key="2">
    <source>
        <dbReference type="EMBL" id="KAF9465827.1"/>
    </source>
</evidence>
<dbReference type="Proteomes" id="UP000807353">
    <property type="component" value="Unassembled WGS sequence"/>
</dbReference>
<evidence type="ECO:0000313" key="3">
    <source>
        <dbReference type="Proteomes" id="UP000807353"/>
    </source>
</evidence>
<protein>
    <submittedName>
        <fullName evidence="2">Uncharacterized protein</fullName>
    </submittedName>
</protein>
<dbReference type="AlphaFoldDB" id="A0A9P5Y927"/>
<keyword evidence="1" id="KW-0732">Signal</keyword>
<gene>
    <name evidence="2" type="ORF">BDZ94DRAFT_1296310</name>
</gene>
<evidence type="ECO:0000256" key="1">
    <source>
        <dbReference type="SAM" id="SignalP"/>
    </source>
</evidence>
<dbReference type="OrthoDB" id="3199367at2759"/>
<dbReference type="EMBL" id="MU150245">
    <property type="protein sequence ID" value="KAF9465827.1"/>
    <property type="molecule type" value="Genomic_DNA"/>
</dbReference>
<accession>A0A9P5Y927</accession>
<keyword evidence="3" id="KW-1185">Reference proteome</keyword>
<name>A0A9P5Y927_9AGAR</name>
<sequence>MIFFTILSALLFAALSNASPTSSQNFIVYSPHITSPKASTTWALGSTHNITWETSDIPHEKRGSNGLILLGYVGNGASEHLDIDHPLASSFPIEKGYVLVRMPKNTPCRNDYFIVLFGDSGNKSPKFRVTKH</sequence>
<comment type="caution">
    <text evidence="2">The sequence shown here is derived from an EMBL/GenBank/DDBJ whole genome shotgun (WGS) entry which is preliminary data.</text>
</comment>
<proteinExistence type="predicted"/>
<feature type="chain" id="PRO_5040339174" evidence="1">
    <location>
        <begin position="19"/>
        <end position="132"/>
    </location>
</feature>